<evidence type="ECO:0000313" key="7">
    <source>
        <dbReference type="Proteomes" id="UP000626786"/>
    </source>
</evidence>
<proteinExistence type="inferred from homology"/>
<name>A0ABR8UCL0_9BACL</name>
<dbReference type="Proteomes" id="UP000626786">
    <property type="component" value="Unassembled WGS sequence"/>
</dbReference>
<feature type="compositionally biased region" description="Low complexity" evidence="5">
    <location>
        <begin position="1"/>
        <end position="24"/>
    </location>
</feature>
<keyword evidence="3" id="KW-0677">Repeat</keyword>
<evidence type="ECO:0000313" key="6">
    <source>
        <dbReference type="EMBL" id="MBD7985778.1"/>
    </source>
</evidence>
<keyword evidence="7" id="KW-1185">Reference proteome</keyword>
<reference evidence="6 7" key="1">
    <citation type="submission" date="2020-08" db="EMBL/GenBank/DDBJ databases">
        <title>A Genomic Blueprint of the Chicken Gut Microbiome.</title>
        <authorList>
            <person name="Gilroy R."/>
            <person name="Ravi A."/>
            <person name="Getino M."/>
            <person name="Pursley I."/>
            <person name="Horton D.L."/>
            <person name="Alikhan N.-F."/>
            <person name="Baker D."/>
            <person name="Gharbi K."/>
            <person name="Hall N."/>
            <person name="Watson M."/>
            <person name="Adriaenssens E.M."/>
            <person name="Foster-Nyarko E."/>
            <person name="Jarju S."/>
            <person name="Secka A."/>
            <person name="Antonio M."/>
            <person name="Oren A."/>
            <person name="Chaudhuri R."/>
            <person name="La Ragione R.M."/>
            <person name="Hildebrand F."/>
            <person name="Pallen M.J."/>
        </authorList>
    </citation>
    <scope>NUCLEOTIDE SEQUENCE [LARGE SCALE GENOMIC DNA]</scope>
    <source>
        <strain evidence="6 7">Sa2YVA2</strain>
    </source>
</reference>
<evidence type="ECO:0000256" key="1">
    <source>
        <dbReference type="ARBA" id="ARBA00006710"/>
    </source>
</evidence>
<evidence type="ECO:0000256" key="2">
    <source>
        <dbReference type="ARBA" id="ARBA00014721"/>
    </source>
</evidence>
<dbReference type="NCBIfam" id="TIGR01442">
    <property type="entry name" value="SASP_gamma"/>
    <property type="match status" value="1"/>
</dbReference>
<feature type="region of interest" description="Disordered" evidence="5">
    <location>
        <begin position="1"/>
        <end position="63"/>
    </location>
</feature>
<evidence type="ECO:0000256" key="3">
    <source>
        <dbReference type="ARBA" id="ARBA00022737"/>
    </source>
</evidence>
<comment type="caution">
    <text evidence="6">The sequence shown here is derived from an EMBL/GenBank/DDBJ whole genome shotgun (WGS) entry which is preliminary data.</text>
</comment>
<sequence length="63" mass="7248">MTKNNLNNYKQAQNQAQSNQQNMQEEFGSETDVNHVKQQNMKAEQNKRNASGARANSYEDQSK</sequence>
<protein>
    <recommendedName>
        <fullName evidence="2">Small, acid-soluble spore protein gamma-type</fullName>
    </recommendedName>
</protein>
<organism evidence="6 7">
    <name type="scientific">Sporosarcina quadrami</name>
    <dbReference type="NCBI Taxonomy" id="2762234"/>
    <lineage>
        <taxon>Bacteria</taxon>
        <taxon>Bacillati</taxon>
        <taxon>Bacillota</taxon>
        <taxon>Bacilli</taxon>
        <taxon>Bacillales</taxon>
        <taxon>Caryophanaceae</taxon>
        <taxon>Sporosarcina</taxon>
    </lineage>
</organism>
<evidence type="ECO:0000256" key="4">
    <source>
        <dbReference type="ARBA" id="ARBA00022969"/>
    </source>
</evidence>
<gene>
    <name evidence="6" type="ORF">H9649_14405</name>
</gene>
<dbReference type="RefSeq" id="WP_191695607.1">
    <property type="nucleotide sequence ID" value="NZ_JACSQN010000015.1"/>
</dbReference>
<accession>A0ABR8UCL0</accession>
<keyword evidence="4" id="KW-0749">Sporulation</keyword>
<dbReference type="InterPro" id="IPR006341">
    <property type="entry name" value="Spore_gamma"/>
</dbReference>
<dbReference type="EMBL" id="JACSQN010000015">
    <property type="protein sequence ID" value="MBD7985778.1"/>
    <property type="molecule type" value="Genomic_DNA"/>
</dbReference>
<evidence type="ECO:0000256" key="5">
    <source>
        <dbReference type="SAM" id="MobiDB-lite"/>
    </source>
</evidence>
<comment type="similarity">
    <text evidence="1">Belongs to the gamma-type SASP family.</text>
</comment>